<dbReference type="Pfam" id="PF04250">
    <property type="entry name" value="DUF429"/>
    <property type="match status" value="1"/>
</dbReference>
<accession>A0A0U3T3R1</accession>
<evidence type="ECO:0000313" key="2">
    <source>
        <dbReference type="Proteomes" id="UP000067689"/>
    </source>
</evidence>
<dbReference type="AlphaFoldDB" id="A0A0U3T3R1"/>
<protein>
    <recommendedName>
        <fullName evidence="3">NUDIX hydrolase</fullName>
    </recommendedName>
</protein>
<evidence type="ECO:0000313" key="1">
    <source>
        <dbReference type="EMBL" id="ALX05272.1"/>
    </source>
</evidence>
<organism evidence="1 2">
    <name type="scientific">Aeromicrobium erythreum</name>
    <dbReference type="NCBI Taxonomy" id="2041"/>
    <lineage>
        <taxon>Bacteria</taxon>
        <taxon>Bacillati</taxon>
        <taxon>Actinomycetota</taxon>
        <taxon>Actinomycetes</taxon>
        <taxon>Propionibacteriales</taxon>
        <taxon>Nocardioidaceae</taxon>
        <taxon>Aeromicrobium</taxon>
    </lineage>
</organism>
<dbReference type="PATRIC" id="fig|2041.4.peg.2390"/>
<reference evidence="1 2" key="1">
    <citation type="journal article" date="1991" name="Int. J. Syst. Bacteriol.">
        <title>Description of the erythromycin-producing bacterium Arthrobacter sp. strain NRRL B-3381 as Aeromicrobium erythreum gen. nov., sp. nov.</title>
        <authorList>
            <person name="Miller E.S."/>
            <person name="Woese C.R."/>
            <person name="Brenner S."/>
        </authorList>
    </citation>
    <scope>NUCLEOTIDE SEQUENCE [LARGE SCALE GENOMIC DNA]</scope>
    <source>
        <strain evidence="1 2">AR18</strain>
    </source>
</reference>
<dbReference type="EMBL" id="CP011502">
    <property type="protein sequence ID" value="ALX05272.1"/>
    <property type="molecule type" value="Genomic_DNA"/>
</dbReference>
<proteinExistence type="predicted"/>
<name>A0A0U3T3R1_9ACTN</name>
<gene>
    <name evidence="1" type="ORF">AERYTH_11460</name>
</gene>
<evidence type="ECO:0008006" key="3">
    <source>
        <dbReference type="Google" id="ProtNLM"/>
    </source>
</evidence>
<dbReference type="STRING" id="2041.AERYTH_11460"/>
<dbReference type="Proteomes" id="UP000067689">
    <property type="component" value="Chromosome"/>
</dbReference>
<sequence length="226" mass="23514">MPAAAAVIGVDGCRAGWVGVHWSVDDTAAVLVAGTMLELVGGLVAAHGPVDVVGVDIPLHLPTDAPRAAEREARRRLPGRASTVFGSPSTAAIDAPDYAEANRLNREATGLGLSRQAFGLFPAIRDARAWLAGRPEVRVEEVHPESSFAELAGEPLLERKKTADGAARRRALLVEVGLTLPLVAPRGAGLDDLLDAGAAAWSARRVAQGTAVRLPEDPADGAPIWV</sequence>
<keyword evidence="2" id="KW-1185">Reference proteome</keyword>
<dbReference type="KEGG" id="aer:AERYTH_11460"/>
<dbReference type="InterPro" id="IPR007362">
    <property type="entry name" value="DUF429"/>
</dbReference>